<comment type="catalytic activity">
    <reaction evidence="6">
        <text>a pyrimidine 2'-deoxyribonucleoside 5'-phosphate + H2O = a pyrimidine nucleobase + 2-deoxy-D-ribose 5-phosphate</text>
        <dbReference type="Rhea" id="RHEA:57852"/>
        <dbReference type="ChEBI" id="CHEBI:15377"/>
        <dbReference type="ChEBI" id="CHEBI:26432"/>
        <dbReference type="ChEBI" id="CHEBI:62877"/>
        <dbReference type="ChEBI" id="CHEBI:142209"/>
    </reaction>
</comment>
<dbReference type="EC" id="3.2.2.-" evidence="6"/>
<evidence type="ECO:0000256" key="1">
    <source>
        <dbReference type="ARBA" id="ARBA00011407"/>
    </source>
</evidence>
<protein>
    <recommendedName>
        <fullName evidence="6">Putative 2'-deoxynucleoside 5'-phosphate N-hydrolase 1</fullName>
        <ecNumber evidence="6">3.2.2.-</ecNumber>
    </recommendedName>
</protein>
<feature type="binding site" evidence="6">
    <location>
        <begin position="124"/>
        <end position="126"/>
    </location>
    <ligand>
        <name>substrate</name>
        <note>ligand shared between homodimeric partners</note>
    </ligand>
</feature>
<dbReference type="GO" id="GO:0009116">
    <property type="term" value="P:nucleoside metabolic process"/>
    <property type="evidence" value="ECO:0007669"/>
    <property type="project" value="UniProtKB-UniRule"/>
</dbReference>
<dbReference type="InterPro" id="IPR007710">
    <property type="entry name" value="Nucleoside_deoxyribTrfase"/>
</dbReference>
<comment type="caution">
    <text evidence="7">The sequence shown here is derived from an EMBL/GenBank/DDBJ whole genome shotgun (WGS) entry which is preliminary data.</text>
</comment>
<keyword evidence="3 6" id="KW-0546">Nucleotide metabolism</keyword>
<sequence length="157" mass="18060">MGECYSYMFCQRKHCIMKKKVYFAGSIRGGREDAAVYKRIIDYINRTDTVLTEHIGLGSLSVKARTKEDDVHIYERDTEWLRSSDVLIAECTNPSHGVGYELAYAEARNIPVHIFYDKRKANISAMLNGNAYFKVYPYENEAEIYPVLDEILGKQGK</sequence>
<evidence type="ECO:0000256" key="4">
    <source>
        <dbReference type="ARBA" id="ARBA00023295"/>
    </source>
</evidence>
<keyword evidence="8" id="KW-1185">Reference proteome</keyword>
<comment type="function">
    <text evidence="6">Catalyzes the cleavage of the N-glycosidic bond of deoxyribonucleoside 5'-monophosphates to yield deoxyribose 5-phosphate and a purine or pyrimidine base.</text>
</comment>
<comment type="caution">
    <text evidence="6">Lacks conserved residue(s) required for the propagation of feature annotation.</text>
</comment>
<reference evidence="7 8" key="1">
    <citation type="submission" date="2016-11" db="EMBL/GenBank/DDBJ databases">
        <authorList>
            <person name="Varghese N."/>
            <person name="Submissions S."/>
        </authorList>
    </citation>
    <scope>NUCLEOTIDE SEQUENCE [LARGE SCALE GENOMIC DNA]</scope>
    <source>
        <strain evidence="7 8">DSM 22613</strain>
    </source>
</reference>
<dbReference type="Pfam" id="PF05014">
    <property type="entry name" value="Nuc_deoxyrib_tr"/>
    <property type="match status" value="1"/>
</dbReference>
<dbReference type="EMBL" id="FQWA01000021">
    <property type="protein sequence ID" value="SHF96261.1"/>
    <property type="molecule type" value="Genomic_DNA"/>
</dbReference>
<dbReference type="GO" id="GO:0070694">
    <property type="term" value="F:5-hydroxymethyl-dUMP N-hydrolase activity"/>
    <property type="evidence" value="ECO:0007669"/>
    <property type="project" value="InterPro"/>
</dbReference>
<evidence type="ECO:0000256" key="3">
    <source>
        <dbReference type="ARBA" id="ARBA00023080"/>
    </source>
</evidence>
<dbReference type="SUPFAM" id="SSF52309">
    <property type="entry name" value="N-(deoxy)ribosyltransferase-like"/>
    <property type="match status" value="1"/>
</dbReference>
<evidence type="ECO:0000313" key="8">
    <source>
        <dbReference type="Proteomes" id="UP000184105"/>
    </source>
</evidence>
<proteinExistence type="inferred from homology"/>
<dbReference type="HAMAP" id="MF_03036">
    <property type="entry name" value="Nuc_phosphate_hydrolase"/>
    <property type="match status" value="1"/>
</dbReference>
<dbReference type="PANTHER" id="PTHR15364:SF0">
    <property type="entry name" value="2'-DEOXYNUCLEOSIDE 5'-PHOSPHATE N-HYDROLASE 1"/>
    <property type="match status" value="1"/>
</dbReference>
<dbReference type="InterPro" id="IPR051239">
    <property type="entry name" value="2'-dNMP_N-hydrolase"/>
</dbReference>
<dbReference type="GO" id="GO:0009117">
    <property type="term" value="P:nucleotide metabolic process"/>
    <property type="evidence" value="ECO:0007669"/>
    <property type="project" value="UniProtKB-KW"/>
</dbReference>
<organism evidence="7 8">
    <name type="scientific">Prevotella scopos JCM 17725</name>
    <dbReference type="NCBI Taxonomy" id="1236518"/>
    <lineage>
        <taxon>Bacteria</taxon>
        <taxon>Pseudomonadati</taxon>
        <taxon>Bacteroidota</taxon>
        <taxon>Bacteroidia</taxon>
        <taxon>Bacteroidales</taxon>
        <taxon>Prevotellaceae</taxon>
        <taxon>Prevotella</taxon>
    </lineage>
</organism>
<feature type="binding site" description="in other chain" evidence="6">
    <location>
        <position position="101"/>
    </location>
    <ligand>
        <name>substrate</name>
        <note>ligand shared between homodimeric partners</note>
    </ligand>
</feature>
<comment type="catalytic activity">
    <reaction evidence="5">
        <text>5-hydroxymethyl-dUMP + H2O = 5-hydroxymethyluracil + 2-deoxy-D-ribose 5-phosphate</text>
        <dbReference type="Rhea" id="RHEA:77099"/>
        <dbReference type="ChEBI" id="CHEBI:15377"/>
        <dbReference type="ChEBI" id="CHEBI:16964"/>
        <dbReference type="ChEBI" id="CHEBI:62877"/>
        <dbReference type="ChEBI" id="CHEBI:90409"/>
    </reaction>
    <physiologicalReaction direction="left-to-right" evidence="5">
        <dbReference type="Rhea" id="RHEA:77100"/>
    </physiologicalReaction>
</comment>
<keyword evidence="4 6" id="KW-0326">Glycosidase</keyword>
<gene>
    <name evidence="7" type="ORF">SAMN05444364_12146</name>
</gene>
<comment type="catalytic activity">
    <reaction evidence="6">
        <text>a purine 2'-deoxyribonucleoside 5'-phosphate + H2O = a purine nucleobase + 2-deoxy-D-ribose 5-phosphate</text>
        <dbReference type="Rhea" id="RHEA:51132"/>
        <dbReference type="ChEBI" id="CHEBI:15377"/>
        <dbReference type="ChEBI" id="CHEBI:26386"/>
        <dbReference type="ChEBI" id="CHEBI:62877"/>
        <dbReference type="ChEBI" id="CHEBI:142198"/>
    </reaction>
</comment>
<dbReference type="AlphaFoldDB" id="A0AAX2F5R5"/>
<comment type="similarity">
    <text evidence="6">Belongs to the 2'-deoxynucleoside 5'-phosphate N-hydrolase 1 family.</text>
</comment>
<evidence type="ECO:0000256" key="5">
    <source>
        <dbReference type="ARBA" id="ARBA00047460"/>
    </source>
</evidence>
<accession>A0AAX2F5R5</accession>
<keyword evidence="2 6" id="KW-0378">Hydrolase</keyword>
<dbReference type="Proteomes" id="UP000184105">
    <property type="component" value="Unassembled WGS sequence"/>
</dbReference>
<evidence type="ECO:0000256" key="2">
    <source>
        <dbReference type="ARBA" id="ARBA00022801"/>
    </source>
</evidence>
<dbReference type="PANTHER" id="PTHR15364">
    <property type="entry name" value="2'-DEOXYNUCLEOSIDE 5'-PHOSPHATE N-HYDROLASE 1"/>
    <property type="match status" value="1"/>
</dbReference>
<comment type="subunit">
    <text evidence="1 6">Monomer and homodimer.</text>
</comment>
<evidence type="ECO:0000313" key="7">
    <source>
        <dbReference type="EMBL" id="SHF96261.1"/>
    </source>
</evidence>
<dbReference type="GO" id="GO:0009159">
    <property type="term" value="P:deoxyribonucleoside monophosphate catabolic process"/>
    <property type="evidence" value="ECO:0007669"/>
    <property type="project" value="InterPro"/>
</dbReference>
<name>A0AAX2F5R5_9BACT</name>
<feature type="binding site" description="in other chain" evidence="6">
    <location>
        <position position="37"/>
    </location>
    <ligand>
        <name>substrate</name>
        <note>ligand shared between homodimeric partners</note>
    </ligand>
</feature>
<dbReference type="Gene3D" id="3.40.50.450">
    <property type="match status" value="1"/>
</dbReference>
<evidence type="ECO:0000256" key="6">
    <source>
        <dbReference type="HAMAP-Rule" id="MF_03036"/>
    </source>
</evidence>
<dbReference type="InterPro" id="IPR028607">
    <property type="entry name" value="DNPH1"/>
</dbReference>